<dbReference type="Gene3D" id="3.40.50.150">
    <property type="entry name" value="Vaccinia Virus protein VP39"/>
    <property type="match status" value="1"/>
</dbReference>
<dbReference type="Pfam" id="PF10017">
    <property type="entry name" value="Methyltransf_33"/>
    <property type="match status" value="1"/>
</dbReference>
<dbReference type="Gene3D" id="3.90.1580.10">
    <property type="entry name" value="paralog of FGE (formylglycine-generating enzyme)"/>
    <property type="match status" value="1"/>
</dbReference>
<dbReference type="Proteomes" id="UP000663854">
    <property type="component" value="Unassembled WGS sequence"/>
</dbReference>
<sequence length="765" mass="89960">MGQLSEDSNEKIESDIKFWYKKFNRIWKRTNWIFSMLGSTEDSYKQPIKFRLPIIFYLGHLPCFTWAQFHHLNDVNDIIDQTFDKLFLHDVETGIVKHSQSNQFSTDIKVKEEYWRSFTIQSVIDYKNNVRIKLINILTNGQLNFNDIDTLNVLNISAEYEMLHQEILMHLFVQLPIESLRLNYINEYDFVQHNTISSLPNNTWIMFPGGQALLGKPYSNEISTFTFGWDNEFPCESIYVSIFEMQSHPIRNGDFLQFILDNGYTTSDWWDENRFIWITKSDIRHPSTWIIHENSYQINFVLQRNILIECVLDHLVLVSHVEAKAYCRWLSKKTGEQIELPTESEWIHALWNSSDCIRSVLITNNCNIDFHHLHTLPIYSNDNEELQWQGSAFEWISSVFRPLSGYRGALPTYPGYSADFFDNHHFVLSGGSFATDATLIQRTFRNWYQDTYQYVFVTFRCVKRINHIDNKLTQIDHDAIVATLSSAIYTQITQLDEYYPYAQELKLLYQRVNDIKSTIIYHSNFENYSSSTIHFIELGCGDGKKVEVLLTPWINSIDDISQHAIDSLIQLLKKTFNENIIEQHIKPVCSTCENMYTKINTDIMGIQVVIEDAPVMQLLRLIRQNLRIGDWFICTFDLCKNTTTMIRAYNDSKGVTAAFSINLLARLNSELNFNFNLNNYQHYGLFNPLYRQMESWLICLNHETITDQQGFTMNLQPYDAIQTELSTKYTQDIELLMKNNSMRIIECFITDNHQFPYCLCMVQMI</sequence>
<evidence type="ECO:0000256" key="2">
    <source>
        <dbReference type="ARBA" id="ARBA00022603"/>
    </source>
</evidence>
<keyword evidence="2" id="KW-0489">Methyltransferase</keyword>
<keyword evidence="3" id="KW-0808">Transferase</keyword>
<evidence type="ECO:0000259" key="5">
    <source>
        <dbReference type="Pfam" id="PF10017"/>
    </source>
</evidence>
<evidence type="ECO:0000313" key="8">
    <source>
        <dbReference type="Proteomes" id="UP000663854"/>
    </source>
</evidence>
<dbReference type="GO" id="GO:0008168">
    <property type="term" value="F:methyltransferase activity"/>
    <property type="evidence" value="ECO:0007669"/>
    <property type="project" value="UniProtKB-KW"/>
</dbReference>
<dbReference type="PANTHER" id="PTHR43397">
    <property type="entry name" value="ERGOTHIONEINE BIOSYNTHESIS PROTEIN 1"/>
    <property type="match status" value="1"/>
</dbReference>
<reference evidence="6" key="1">
    <citation type="submission" date="2021-02" db="EMBL/GenBank/DDBJ databases">
        <authorList>
            <person name="Nowell W R."/>
        </authorList>
    </citation>
    <scope>NUCLEOTIDE SEQUENCE</scope>
</reference>
<dbReference type="Proteomes" id="UP000663870">
    <property type="component" value="Unassembled WGS sequence"/>
</dbReference>
<dbReference type="Pfam" id="PF03781">
    <property type="entry name" value="FGE-sulfatase"/>
    <property type="match status" value="1"/>
</dbReference>
<dbReference type="AlphaFoldDB" id="A0A814V7D3"/>
<dbReference type="EMBL" id="CAJNOH010001187">
    <property type="protein sequence ID" value="CAF1187248.1"/>
    <property type="molecule type" value="Genomic_DNA"/>
</dbReference>
<protein>
    <submittedName>
        <fullName evidence="6">Uncharacterized protein</fullName>
    </submittedName>
</protein>
<proteinExistence type="inferred from homology"/>
<evidence type="ECO:0000259" key="4">
    <source>
        <dbReference type="Pfam" id="PF03781"/>
    </source>
</evidence>
<name>A0A814V7D3_9BILA</name>
<dbReference type="InterPro" id="IPR005532">
    <property type="entry name" value="SUMF_dom"/>
</dbReference>
<feature type="domain" description="Sulfatase-modifying factor enzyme-like" evidence="4">
    <location>
        <begin position="201"/>
        <end position="463"/>
    </location>
</feature>
<dbReference type="EMBL" id="CAJNOL010002026">
    <property type="protein sequence ID" value="CAF1451724.1"/>
    <property type="molecule type" value="Genomic_DNA"/>
</dbReference>
<dbReference type="InterPro" id="IPR019257">
    <property type="entry name" value="MeTrfase_dom"/>
</dbReference>
<keyword evidence="9" id="KW-1185">Reference proteome</keyword>
<organism evidence="6 8">
    <name type="scientific">Rotaria sordida</name>
    <dbReference type="NCBI Taxonomy" id="392033"/>
    <lineage>
        <taxon>Eukaryota</taxon>
        <taxon>Metazoa</taxon>
        <taxon>Spiralia</taxon>
        <taxon>Gnathifera</taxon>
        <taxon>Rotifera</taxon>
        <taxon>Eurotatoria</taxon>
        <taxon>Bdelloidea</taxon>
        <taxon>Philodinida</taxon>
        <taxon>Philodinidae</taxon>
        <taxon>Rotaria</taxon>
    </lineage>
</organism>
<dbReference type="InterPro" id="IPR051128">
    <property type="entry name" value="EgtD_Methyltrsf_superfamily"/>
</dbReference>
<accession>A0A814V7D3</accession>
<evidence type="ECO:0000313" key="7">
    <source>
        <dbReference type="EMBL" id="CAF1451724.1"/>
    </source>
</evidence>
<dbReference type="InterPro" id="IPR016187">
    <property type="entry name" value="CTDL_fold"/>
</dbReference>
<dbReference type="InterPro" id="IPR042095">
    <property type="entry name" value="SUMF_sf"/>
</dbReference>
<dbReference type="GO" id="GO:0032259">
    <property type="term" value="P:methylation"/>
    <property type="evidence" value="ECO:0007669"/>
    <property type="project" value="UniProtKB-KW"/>
</dbReference>
<evidence type="ECO:0000256" key="1">
    <source>
        <dbReference type="ARBA" id="ARBA00005310"/>
    </source>
</evidence>
<evidence type="ECO:0000313" key="6">
    <source>
        <dbReference type="EMBL" id="CAF1187248.1"/>
    </source>
</evidence>
<evidence type="ECO:0000256" key="3">
    <source>
        <dbReference type="ARBA" id="ARBA00022679"/>
    </source>
</evidence>
<dbReference type="SUPFAM" id="SSF56436">
    <property type="entry name" value="C-type lectin-like"/>
    <property type="match status" value="1"/>
</dbReference>
<gene>
    <name evidence="7" type="ORF">JXQ802_LOCUS37628</name>
    <name evidence="6" type="ORF">PYM288_LOCUS24141</name>
</gene>
<evidence type="ECO:0000313" key="9">
    <source>
        <dbReference type="Proteomes" id="UP000663870"/>
    </source>
</evidence>
<dbReference type="PANTHER" id="PTHR43397:SF1">
    <property type="entry name" value="ERGOTHIONEINE BIOSYNTHESIS PROTEIN 1"/>
    <property type="match status" value="1"/>
</dbReference>
<feature type="domain" description="Histidine-specific methyltransferase SAM-dependent" evidence="5">
    <location>
        <begin position="486"/>
        <end position="760"/>
    </location>
</feature>
<comment type="similarity">
    <text evidence="1">Belongs to the sulfatase-modifying factor family.</text>
</comment>
<comment type="caution">
    <text evidence="6">The sequence shown here is derived from an EMBL/GenBank/DDBJ whole genome shotgun (WGS) entry which is preliminary data.</text>
</comment>
<dbReference type="InterPro" id="IPR029063">
    <property type="entry name" value="SAM-dependent_MTases_sf"/>
</dbReference>